<dbReference type="Proteomes" id="UP000297475">
    <property type="component" value="Unassembled WGS sequence"/>
</dbReference>
<evidence type="ECO:0000313" key="7">
    <source>
        <dbReference type="Proteomes" id="UP000297475"/>
    </source>
</evidence>
<dbReference type="GO" id="GO:0008237">
    <property type="term" value="F:metallopeptidase activity"/>
    <property type="evidence" value="ECO:0007669"/>
    <property type="project" value="UniProtKB-KW"/>
</dbReference>
<comment type="subcellular location">
    <subcellularLocation>
        <location evidence="1">Cytoplasm</location>
    </subcellularLocation>
</comment>
<name>A0A4Z0W7G6_9GAMM</name>
<feature type="binding site" evidence="4">
    <location>
        <position position="292"/>
    </location>
    <ligand>
        <name>Zn(2+)</name>
        <dbReference type="ChEBI" id="CHEBI:29105"/>
        <label>1</label>
        <note>catalytic</note>
    </ligand>
</feature>
<gene>
    <name evidence="6" type="ORF">E4656_18130</name>
</gene>
<dbReference type="InterPro" id="IPR032466">
    <property type="entry name" value="Metal_Hydrolase"/>
</dbReference>
<dbReference type="RefSeq" id="WP_135484730.1">
    <property type="nucleotide sequence ID" value="NZ_SRMF01000012.1"/>
</dbReference>
<keyword evidence="7" id="KW-1185">Reference proteome</keyword>
<dbReference type="GO" id="GO:0046872">
    <property type="term" value="F:metal ion binding"/>
    <property type="evidence" value="ECO:0007669"/>
    <property type="project" value="UniProtKB-KW"/>
</dbReference>
<dbReference type="NCBIfam" id="TIGR01975">
    <property type="entry name" value="isoAsp_dipep"/>
    <property type="match status" value="1"/>
</dbReference>
<keyword evidence="1" id="KW-0482">Metalloprotease</keyword>
<feature type="binding site" evidence="3">
    <location>
        <begin position="75"/>
        <end position="77"/>
    </location>
    <ligand>
        <name>substrate</name>
    </ligand>
</feature>
<protein>
    <recommendedName>
        <fullName evidence="1">Isoaspartyl dipeptidase</fullName>
        <ecNumber evidence="1">3.4.19.-</ecNumber>
    </recommendedName>
</protein>
<feature type="binding site" evidence="3">
    <location>
        <position position="234"/>
    </location>
    <ligand>
        <name>substrate</name>
    </ligand>
</feature>
<feature type="binding site" evidence="3">
    <location>
        <position position="137"/>
    </location>
    <ligand>
        <name>substrate</name>
    </ligand>
</feature>
<keyword evidence="1" id="KW-0645">Protease</keyword>
<reference evidence="6 7" key="1">
    <citation type="submission" date="2019-04" db="EMBL/GenBank/DDBJ databases">
        <title>Natronospirillum operosus gen. nov., sp. nov., a haloalkaliphilic satellite isolated from decaying biomass of laboratory culture of cyanobacterium Geitlerinema sp. and proposal of Natronospirillaceae fam. nov. and Saccharospirillaceae fam. nov.</title>
        <authorList>
            <person name="Kevbrin V."/>
            <person name="Boltyanskaya Y."/>
            <person name="Koziaeva V."/>
            <person name="Grouzdev D.S."/>
            <person name="Park M."/>
            <person name="Cho J."/>
        </authorList>
    </citation>
    <scope>NUCLEOTIDE SEQUENCE [LARGE SCALE GENOMIC DNA]</scope>
    <source>
        <strain evidence="6 7">G-116</strain>
    </source>
</reference>
<dbReference type="AlphaFoldDB" id="A0A4Z0W7G6"/>
<comment type="function">
    <text evidence="1">Catalyzes the hydrolytic cleavage of a subset of L-isoaspartyl (L-beta-aspartyl) dipeptides. Used to degrade proteins damaged by L-isoaspartyl residues formation.</text>
</comment>
<evidence type="ECO:0000256" key="1">
    <source>
        <dbReference type="PIRNR" id="PIRNR001238"/>
    </source>
</evidence>
<keyword evidence="1 4" id="KW-0479">Metal-binding</keyword>
<feature type="binding site" evidence="4">
    <location>
        <position position="70"/>
    </location>
    <ligand>
        <name>Zn(2+)</name>
        <dbReference type="ChEBI" id="CHEBI:29105"/>
        <label>1</label>
        <note>catalytic</note>
    </ligand>
</feature>
<sequence>MTPQSANPPLLLRNARVYAPRPLGLRDLLMVEGRILAVDASIEITGLPGLHEMDAQGAVVSPGLVDTLTHITGGGGEGGYGSRMPAMPPEDAWLSGVTTVTGALGTDAVQRSHTELLAHARLLATAGVSAHIYAGNYHLPIRTLTGSVQTDLAWIPEVIGVGEVAIADHRGSHPSAAELARLASEVRVGAMLGGKQGVLSIHVGDHDAGLNVLFEAAENYPVRLSHFYPTHINRTRDLLQQGCRFAREGGTIDFTATTNAGLLAAGDVDSPLAVAEALAAGVPGDRITLSSDAYASLPEFDAEGRFLRVGMGRLDSLADAVQRGVRDVGLSFETLLRTVSLNPAETLGLPRKGRLEAGADADLVLWSEHHEVLGVISGGVVRRWPD</sequence>
<keyword evidence="1 6" id="KW-0378">Hydrolase</keyword>
<feature type="binding site" evidence="3">
    <location>
        <position position="296"/>
    </location>
    <ligand>
        <name>substrate</name>
    </ligand>
</feature>
<dbReference type="GO" id="GO:0006508">
    <property type="term" value="P:proteolysis"/>
    <property type="evidence" value="ECO:0007669"/>
    <property type="project" value="UniProtKB-KW"/>
</dbReference>
<feature type="binding site" evidence="4">
    <location>
        <position position="202"/>
    </location>
    <ligand>
        <name>Zn(2+)</name>
        <dbReference type="ChEBI" id="CHEBI:29105"/>
        <label>2</label>
        <note>catalytic</note>
    </ligand>
</feature>
<dbReference type="Gene3D" id="2.30.40.10">
    <property type="entry name" value="Urease, subunit C, domain 1"/>
    <property type="match status" value="1"/>
</dbReference>
<keyword evidence="1 4" id="KW-0862">Zinc</keyword>
<dbReference type="GO" id="GO:0008798">
    <property type="term" value="F:beta-aspartyl-peptidase activity"/>
    <property type="evidence" value="ECO:0007669"/>
    <property type="project" value="InterPro"/>
</dbReference>
<organism evidence="6 7">
    <name type="scientific">Natronospirillum operosum</name>
    <dbReference type="NCBI Taxonomy" id="2759953"/>
    <lineage>
        <taxon>Bacteria</taxon>
        <taxon>Pseudomonadati</taxon>
        <taxon>Pseudomonadota</taxon>
        <taxon>Gammaproteobacteria</taxon>
        <taxon>Oceanospirillales</taxon>
        <taxon>Natronospirillaceae</taxon>
        <taxon>Natronospirillum</taxon>
    </lineage>
</organism>
<feature type="domain" description="Amidohydrolase-related" evidence="5">
    <location>
        <begin position="273"/>
        <end position="380"/>
    </location>
</feature>
<dbReference type="EC" id="3.4.19.-" evidence="1"/>
<dbReference type="InterPro" id="IPR010229">
    <property type="entry name" value="Pept_M38_dipep"/>
</dbReference>
<dbReference type="GO" id="GO:0016810">
    <property type="term" value="F:hydrolase activity, acting on carbon-nitrogen (but not peptide) bonds"/>
    <property type="evidence" value="ECO:0007669"/>
    <property type="project" value="InterPro"/>
</dbReference>
<accession>A0A4Z0W7G6</accession>
<feature type="binding site" evidence="4">
    <location>
        <position position="231"/>
    </location>
    <ligand>
        <name>Zn(2+)</name>
        <dbReference type="ChEBI" id="CHEBI:29105"/>
        <label>2</label>
        <note>catalytic</note>
    </ligand>
</feature>
<feature type="binding site" evidence="3">
    <location>
        <position position="170"/>
    </location>
    <ligand>
        <name>substrate</name>
    </ligand>
</feature>
<dbReference type="SUPFAM" id="SSF51556">
    <property type="entry name" value="Metallo-dependent hydrolases"/>
    <property type="match status" value="1"/>
</dbReference>
<dbReference type="PANTHER" id="PTHR11647:SF1">
    <property type="entry name" value="COLLAPSIN RESPONSE MEDIATOR PROTEIN"/>
    <property type="match status" value="1"/>
</dbReference>
<comment type="cofactor">
    <cofactor evidence="1 4">
        <name>Zn(2+)</name>
        <dbReference type="ChEBI" id="CHEBI:29105"/>
    </cofactor>
    <text evidence="1 4">Binds 2 Zn(2+) ions per subunit.</text>
</comment>
<dbReference type="InterPro" id="IPR050378">
    <property type="entry name" value="Metallo-dep_Hydrolases_sf"/>
</dbReference>
<feature type="active site" description="Proton acceptor" evidence="2">
    <location>
        <position position="292"/>
    </location>
</feature>
<dbReference type="PANTHER" id="PTHR11647">
    <property type="entry name" value="HYDRANTOINASE/DIHYDROPYRIMIDINASE FAMILY MEMBER"/>
    <property type="match status" value="1"/>
</dbReference>
<dbReference type="InterPro" id="IPR006680">
    <property type="entry name" value="Amidohydro-rel"/>
</dbReference>
<dbReference type="OrthoDB" id="9775607at2"/>
<dbReference type="Gene3D" id="3.20.20.140">
    <property type="entry name" value="Metal-dependent hydrolases"/>
    <property type="match status" value="1"/>
</dbReference>
<dbReference type="GO" id="GO:0005737">
    <property type="term" value="C:cytoplasm"/>
    <property type="evidence" value="ECO:0007669"/>
    <property type="project" value="UniProtKB-SubCell"/>
</dbReference>
<comment type="PTM">
    <text evidence="1">Carboxylation allows a single lysine to coordinate two zinc ions.</text>
</comment>
<dbReference type="SUPFAM" id="SSF51338">
    <property type="entry name" value="Composite domain of metallo-dependent hydrolases"/>
    <property type="match status" value="1"/>
</dbReference>
<evidence type="ECO:0000256" key="2">
    <source>
        <dbReference type="PIRSR" id="PIRSR001238-1"/>
    </source>
</evidence>
<evidence type="ECO:0000313" key="6">
    <source>
        <dbReference type="EMBL" id="TGG90642.1"/>
    </source>
</evidence>
<proteinExistence type="inferred from homology"/>
<dbReference type="Pfam" id="PF01979">
    <property type="entry name" value="Amidohydro_1"/>
    <property type="match status" value="1"/>
</dbReference>
<evidence type="ECO:0000259" key="5">
    <source>
        <dbReference type="Pfam" id="PF01979"/>
    </source>
</evidence>
<comment type="caution">
    <text evidence="6">The sequence shown here is derived from an EMBL/GenBank/DDBJ whole genome shotgun (WGS) entry which is preliminary data.</text>
</comment>
<comment type="similarity">
    <text evidence="1">Belongs to the peptidase M38 family.</text>
</comment>
<feature type="binding site" evidence="3">
    <location>
        <position position="106"/>
    </location>
    <ligand>
        <name>substrate</name>
    </ligand>
</feature>
<evidence type="ECO:0000256" key="4">
    <source>
        <dbReference type="PIRSR" id="PIRSR001238-3"/>
    </source>
</evidence>
<dbReference type="InterPro" id="IPR011059">
    <property type="entry name" value="Metal-dep_hydrolase_composite"/>
</dbReference>
<dbReference type="EMBL" id="SRMF01000012">
    <property type="protein sequence ID" value="TGG90642.1"/>
    <property type="molecule type" value="Genomic_DNA"/>
</dbReference>
<dbReference type="PIRSF" id="PIRSF001238">
    <property type="entry name" value="IadA"/>
    <property type="match status" value="1"/>
</dbReference>
<evidence type="ECO:0000256" key="3">
    <source>
        <dbReference type="PIRSR" id="PIRSR001238-2"/>
    </source>
</evidence>